<sequence length="1482" mass="167066">MEGDCGVLELSSECLATLITHPGEGTVSEVLCAWFPSESSLLDDLRKVQNLIASEQLQSLLRHSAPHASELRNRDGLPMASLVGEKTTKALASEYAYIFCPTGDTAKLTNVTRVLISSEFFDPALMHYLGPALSHRKPFMSFLALVVWAGGIRLASSILLPLFKFALEGGKYAIDMPAVLCSLRPGMEFSKLGPDELISLILGELEKRHVYVKKNLDGTNGADKTERYTISVHYGDKQELCKEGVSLRDYYRIVVEEGKKLQNDIHRVRSMKGESYSQPNWKMWMHDIRAILRFRAPYKDLFECGFLDKVTSCNCWVPLREIRCLLSRNRKATYGEPPSEEELQELLEQHDHFQRFQVGVCEVVDSPFSGQLCARALYAHSVTEPLYERTFSAFEEVEKTDACPVHAWFPVANQKEIQKIVRDESYMLYQTAFFSVFSSASLSEFDKYRRRTPLDEQYDEKLSGTSPVFFLEFCLHAAVRSEQMKVLEVPLRGGCGAQWKVFPRRHGNPEDGTPSVDAYYFTGRVATLECPSVGEDSHAFSQEDKFDPKISLFLPLAHLEPRKFTPEERQRIFRNDRDAGNDDKVDTSWGVESSFESVTVDVKQIRLNMEAAERQVLDLVEDPSAWSTLVSFPKKNDSGIGYYNRQNDIKAFKKWIVSLGLLLERYRGTAGTGDNLDHTDCVGEEIEVYEIRKRCKWTFEEVQSIAEELKLTDVVELRLLQQALTRECECENTALSYEILEFIGDAMLDFLVSFDSFLLGKPWNNQVCTQVCCNEVLARLLPHRVSAKLGNCYKDLPYKVKADMVEAIVGAVYRSKKGLDAVRGLLRCLFANLLTNIANTPDVECERDPIRIAMGACPYLDARSETLEQLYRFNCLSLIDEDIAVEYACCVPQFDCGKQSHSALTPFSRIQDKPFATHFTTGVAYSYRHITSIDAPALFNRILSTFGRKSIAFVNEIITEDTHLVIDFDGRDVFQLGILNLIYNWFKDRYRSKSSLLLLNCSGKSVVTGKIKKSYHIHFPQAVIRLSDLQDRMKDMRRYILQHLNHNTLIGDIVGFTYGNAETTRNTIIGQVVFTTDYVAQELNIMGGSAAKRIWEFMDARSLMKMAATCKLLRESVFSYLAYISKDLGTLASVFEVSREFIITSEDNSNDPYLVVRALWHSEDTPHGPNKLFLLPKESVSIIKEDSGEIKDAGMRKVGDKVLTVKEFYNDCVTTQRQNSLFTYAFWKRVIDDALAESKKLRMYLNDKYDMKYGQEYRPLFLDTVIRPGGEACQVMRNTTVQCFNVAPGEESQGDHITNDGKCEIAHASMLRLLALRCPEYRDVHGLLRSAWTDRNNANETLCGLGGLTGRDDRLPSFAAYPSRVAAPCDNWELWRGGVAELDTGAGKTGALVPLYWTHSPPRAHVGGAVVLSAGGSPSLLDALNPATGGTGMTAMARLFTPSVTVANDEVQAAWLTSYAENVLPLFLVLRKSRRGRADGRA</sequence>
<proteinExistence type="predicted"/>
<evidence type="ECO:0000313" key="4">
    <source>
        <dbReference type="Proteomes" id="UP000192257"/>
    </source>
</evidence>
<dbReference type="Pfam" id="PF18176">
    <property type="entry name" value="KptA_kDCL"/>
    <property type="match status" value="1"/>
</dbReference>
<dbReference type="Proteomes" id="UP000192257">
    <property type="component" value="Unassembled WGS sequence"/>
</dbReference>
<gene>
    <name evidence="3" type="ORF">TM35_000132790</name>
</gene>
<dbReference type="InterPro" id="IPR040562">
    <property type="entry name" value="PPL4"/>
</dbReference>
<protein>
    <submittedName>
        <fullName evidence="3">Putative RNase III domain protein</fullName>
    </submittedName>
</protein>
<dbReference type="InterPro" id="IPR040715">
    <property type="entry name" value="KptA_kDICER"/>
</dbReference>
<reference evidence="3 4" key="1">
    <citation type="submission" date="2017-03" db="EMBL/GenBank/DDBJ databases">
        <title>An alternative strategy for trypanosome survival in the mammalian bloodstream revealed through genome and transcriptome analysis of the ubiquitous bovine parasite Trypanosoma (Megatrypanum) theileri.</title>
        <authorList>
            <person name="Kelly S."/>
            <person name="Ivens A."/>
            <person name="Mott A."/>
            <person name="O'Neill E."/>
            <person name="Emms D."/>
            <person name="Macleod O."/>
            <person name="Voorheis P."/>
            <person name="Matthews J."/>
            <person name="Matthews K."/>
            <person name="Carrington M."/>
        </authorList>
    </citation>
    <scope>NUCLEOTIDE SEQUENCE [LARGE SCALE GENOMIC DNA]</scope>
    <source>
        <strain evidence="3">Edinburgh</strain>
    </source>
</reference>
<dbReference type="Pfam" id="PF18177">
    <property type="entry name" value="La_HTH_kDCL"/>
    <property type="match status" value="1"/>
</dbReference>
<name>A0A1X0NX52_9TRYP</name>
<dbReference type="SMART" id="SM00535">
    <property type="entry name" value="RIBOc"/>
    <property type="match status" value="1"/>
</dbReference>
<organism evidence="3 4">
    <name type="scientific">Trypanosoma theileri</name>
    <dbReference type="NCBI Taxonomy" id="67003"/>
    <lineage>
        <taxon>Eukaryota</taxon>
        <taxon>Discoba</taxon>
        <taxon>Euglenozoa</taxon>
        <taxon>Kinetoplastea</taxon>
        <taxon>Metakinetoplastina</taxon>
        <taxon>Trypanosomatida</taxon>
        <taxon>Trypanosomatidae</taxon>
        <taxon>Trypanosoma</taxon>
    </lineage>
</organism>
<dbReference type="VEuPathDB" id="TriTrypDB:TM35_000132790"/>
<dbReference type="InterPro" id="IPR000999">
    <property type="entry name" value="RNase_III_dom"/>
</dbReference>
<feature type="coiled-coil region" evidence="1">
    <location>
        <begin position="595"/>
        <end position="622"/>
    </location>
</feature>
<dbReference type="InterPro" id="IPR036389">
    <property type="entry name" value="RNase_III_sf"/>
</dbReference>
<evidence type="ECO:0000256" key="1">
    <source>
        <dbReference type="SAM" id="Coils"/>
    </source>
</evidence>
<dbReference type="Pfam" id="PF18188">
    <property type="entry name" value="PPL4"/>
    <property type="match status" value="1"/>
</dbReference>
<dbReference type="InterPro" id="IPR040545">
    <property type="entry name" value="DICER_HTH"/>
</dbReference>
<evidence type="ECO:0000313" key="3">
    <source>
        <dbReference type="EMBL" id="ORC89275.1"/>
    </source>
</evidence>
<dbReference type="Gene3D" id="1.10.1520.10">
    <property type="entry name" value="Ribonuclease III domain"/>
    <property type="match status" value="1"/>
</dbReference>
<dbReference type="GeneID" id="39985275"/>
<dbReference type="OrthoDB" id="416741at2759"/>
<keyword evidence="1" id="KW-0175">Coiled coil</keyword>
<keyword evidence="4" id="KW-1185">Reference proteome</keyword>
<accession>A0A1X0NX52</accession>
<dbReference type="GO" id="GO:0004525">
    <property type="term" value="F:ribonuclease III activity"/>
    <property type="evidence" value="ECO:0007669"/>
    <property type="project" value="InterPro"/>
</dbReference>
<evidence type="ECO:0000259" key="2">
    <source>
        <dbReference type="PROSITE" id="PS50142"/>
    </source>
</evidence>
<dbReference type="CDD" id="cd00593">
    <property type="entry name" value="RIBOc"/>
    <property type="match status" value="1"/>
</dbReference>
<dbReference type="SUPFAM" id="SSF69065">
    <property type="entry name" value="RNase III domain-like"/>
    <property type="match status" value="1"/>
</dbReference>
<comment type="caution">
    <text evidence="3">The sequence shown here is derived from an EMBL/GenBank/DDBJ whole genome shotgun (WGS) entry which is preliminary data.</text>
</comment>
<feature type="domain" description="RNase III" evidence="2">
    <location>
        <begin position="702"/>
        <end position="753"/>
    </location>
</feature>
<dbReference type="RefSeq" id="XP_028883341.1">
    <property type="nucleotide sequence ID" value="XM_029025495.1"/>
</dbReference>
<dbReference type="GO" id="GO:0006396">
    <property type="term" value="P:RNA processing"/>
    <property type="evidence" value="ECO:0007669"/>
    <property type="project" value="InterPro"/>
</dbReference>
<dbReference type="EMBL" id="NBCO01000013">
    <property type="protein sequence ID" value="ORC89275.1"/>
    <property type="molecule type" value="Genomic_DNA"/>
</dbReference>
<dbReference type="PROSITE" id="PS50142">
    <property type="entry name" value="RNASE_3_2"/>
    <property type="match status" value="1"/>
</dbReference>